<feature type="binding site" evidence="9">
    <location>
        <position position="284"/>
    </location>
    <ligand>
        <name>K(+)</name>
        <dbReference type="ChEBI" id="CHEBI:29103"/>
    </ligand>
</feature>
<dbReference type="PANTHER" id="PTHR10584">
    <property type="entry name" value="SUGAR KINASE"/>
    <property type="match status" value="1"/>
</dbReference>
<dbReference type="UniPathway" id="UPA00916">
    <property type="reaction ID" value="UER00889"/>
</dbReference>
<evidence type="ECO:0000256" key="9">
    <source>
        <dbReference type="HAMAP-Rule" id="MF_01987"/>
    </source>
</evidence>
<feature type="binding site" evidence="9">
    <location>
        <position position="137"/>
    </location>
    <ligand>
        <name>substrate</name>
    </ligand>
</feature>
<dbReference type="InterPro" id="IPR011611">
    <property type="entry name" value="PfkB_dom"/>
</dbReference>
<dbReference type="Proteomes" id="UP000460333">
    <property type="component" value="Unassembled WGS sequence"/>
</dbReference>
<keyword evidence="6 9" id="KW-0460">Magnesium</keyword>
<gene>
    <name evidence="9" type="primary">rbsK</name>
    <name evidence="13" type="ORF">DXC63_09230</name>
    <name evidence="12" type="ORF">DXC85_02650</name>
    <name evidence="11" type="ORF">GBC43_00985</name>
</gene>
<dbReference type="Proteomes" id="UP000261288">
    <property type="component" value="Unassembled WGS sequence"/>
</dbReference>
<feature type="domain" description="Carbohydrate kinase PfkB" evidence="10">
    <location>
        <begin position="4"/>
        <end position="286"/>
    </location>
</feature>
<comment type="caution">
    <text evidence="9">Lacks conserved residue(s) required for the propagation of feature annotation.</text>
</comment>
<evidence type="ECO:0000313" key="13">
    <source>
        <dbReference type="EMBL" id="RGL47288.1"/>
    </source>
</evidence>
<comment type="activity regulation">
    <text evidence="9">Activated by a monovalent cation that binds near, but not in, the active site. The most likely occupant of the site in vivo is potassium. Ion binding induces a conformational change that may alter substrate affinity.</text>
</comment>
<dbReference type="EC" id="2.7.1.15" evidence="9"/>
<feature type="binding site" evidence="9">
    <location>
        <begin position="10"/>
        <end position="12"/>
    </location>
    <ligand>
        <name>substrate</name>
    </ligand>
</feature>
<dbReference type="RefSeq" id="WP_007057176.1">
    <property type="nucleotide sequence ID" value="NZ_CAXSJW010000007.1"/>
</dbReference>
<dbReference type="GO" id="GO:0005737">
    <property type="term" value="C:cytoplasm"/>
    <property type="evidence" value="ECO:0007669"/>
    <property type="project" value="UniProtKB-SubCell"/>
</dbReference>
<dbReference type="EMBL" id="QSRH01000002">
    <property type="protein sequence ID" value="RGL04875.1"/>
    <property type="molecule type" value="Genomic_DNA"/>
</dbReference>
<evidence type="ECO:0000256" key="1">
    <source>
        <dbReference type="ARBA" id="ARBA00022679"/>
    </source>
</evidence>
<evidence type="ECO:0000256" key="8">
    <source>
        <dbReference type="ARBA" id="ARBA00023277"/>
    </source>
</evidence>
<dbReference type="GO" id="GO:0046872">
    <property type="term" value="F:metal ion binding"/>
    <property type="evidence" value="ECO:0007669"/>
    <property type="project" value="UniProtKB-KW"/>
</dbReference>
<dbReference type="Gene3D" id="3.40.1190.20">
    <property type="match status" value="1"/>
</dbReference>
<feature type="binding site" evidence="9">
    <location>
        <begin position="38"/>
        <end position="42"/>
    </location>
    <ligand>
        <name>substrate</name>
    </ligand>
</feature>
<keyword evidence="7 9" id="KW-0630">Potassium</keyword>
<keyword evidence="1 9" id="KW-0808">Transferase</keyword>
<evidence type="ECO:0000313" key="11">
    <source>
        <dbReference type="EMBL" id="KAB7237658.1"/>
    </source>
</evidence>
<feature type="binding site" evidence="9">
    <location>
        <position position="239"/>
    </location>
    <ligand>
        <name>K(+)</name>
        <dbReference type="ChEBI" id="CHEBI:29103"/>
    </ligand>
</feature>
<organism evidence="13 15">
    <name type="scientific">Bifidobacterium longum</name>
    <dbReference type="NCBI Taxonomy" id="216816"/>
    <lineage>
        <taxon>Bacteria</taxon>
        <taxon>Bacillati</taxon>
        <taxon>Actinomycetota</taxon>
        <taxon>Actinomycetes</taxon>
        <taxon>Bifidobacteriales</taxon>
        <taxon>Bifidobacteriaceae</taxon>
        <taxon>Bifidobacterium</taxon>
    </lineage>
</organism>
<feature type="binding site" evidence="9">
    <location>
        <begin position="213"/>
        <end position="218"/>
    </location>
    <ligand>
        <name>ATP</name>
        <dbReference type="ChEBI" id="CHEBI:30616"/>
    </ligand>
</feature>
<feature type="binding site" evidence="9">
    <location>
        <position position="245"/>
    </location>
    <ligand>
        <name>substrate</name>
    </ligand>
</feature>
<evidence type="ECO:0000256" key="5">
    <source>
        <dbReference type="ARBA" id="ARBA00022840"/>
    </source>
</evidence>
<dbReference type="CDD" id="cd01174">
    <property type="entry name" value="ribokinase"/>
    <property type="match status" value="1"/>
</dbReference>
<dbReference type="EMBL" id="WDTJ01000001">
    <property type="protein sequence ID" value="KAB7237658.1"/>
    <property type="molecule type" value="Genomic_DNA"/>
</dbReference>
<dbReference type="GO" id="GO:0004747">
    <property type="term" value="F:ribokinase activity"/>
    <property type="evidence" value="ECO:0007669"/>
    <property type="project" value="UniProtKB-UniRule"/>
</dbReference>
<dbReference type="Proteomes" id="UP000261186">
    <property type="component" value="Unassembled WGS sequence"/>
</dbReference>
<dbReference type="PRINTS" id="PR00990">
    <property type="entry name" value="RIBOKINASE"/>
</dbReference>
<dbReference type="Pfam" id="PF00294">
    <property type="entry name" value="PfkB"/>
    <property type="match status" value="1"/>
</dbReference>
<dbReference type="HAMAP" id="MF_01987">
    <property type="entry name" value="Ribokinase"/>
    <property type="match status" value="1"/>
</dbReference>
<evidence type="ECO:0000259" key="10">
    <source>
        <dbReference type="Pfam" id="PF00294"/>
    </source>
</evidence>
<proteinExistence type="inferred from homology"/>
<keyword evidence="5 9" id="KW-0067">ATP-binding</keyword>
<keyword evidence="3 9" id="KW-0547">Nucleotide-binding</keyword>
<reference evidence="14 15" key="1">
    <citation type="submission" date="2018-08" db="EMBL/GenBank/DDBJ databases">
        <title>A genome reference for cultivated species of the human gut microbiota.</title>
        <authorList>
            <person name="Zou Y."/>
            <person name="Xue W."/>
            <person name="Luo G."/>
        </authorList>
    </citation>
    <scope>NUCLEOTIDE SEQUENCE [LARGE SCALE GENOMIC DNA]</scope>
    <source>
        <strain evidence="13 15">TF06-45A</strain>
        <strain evidence="12 14">TF08-4AC</strain>
    </source>
</reference>
<dbReference type="InterPro" id="IPR002139">
    <property type="entry name" value="Ribo/fructo_kinase"/>
</dbReference>
<feature type="binding site" evidence="9">
    <location>
        <position position="280"/>
    </location>
    <ligand>
        <name>K(+)</name>
        <dbReference type="ChEBI" id="CHEBI:29103"/>
    </ligand>
</feature>
<comment type="catalytic activity">
    <reaction evidence="9">
        <text>D-ribose + ATP = D-ribose 5-phosphate + ADP + H(+)</text>
        <dbReference type="Rhea" id="RHEA:13697"/>
        <dbReference type="ChEBI" id="CHEBI:15378"/>
        <dbReference type="ChEBI" id="CHEBI:30616"/>
        <dbReference type="ChEBI" id="CHEBI:47013"/>
        <dbReference type="ChEBI" id="CHEBI:78346"/>
        <dbReference type="ChEBI" id="CHEBI:456216"/>
        <dbReference type="EC" id="2.7.1.15"/>
    </reaction>
</comment>
<comment type="pathway">
    <text evidence="9">Carbohydrate metabolism; D-ribose degradation; D-ribose 5-phosphate from beta-D-ribopyranose: step 2/2.</text>
</comment>
<evidence type="ECO:0000313" key="12">
    <source>
        <dbReference type="EMBL" id="RGL04875.1"/>
    </source>
</evidence>
<evidence type="ECO:0000256" key="6">
    <source>
        <dbReference type="ARBA" id="ARBA00022842"/>
    </source>
</evidence>
<reference evidence="11 16" key="2">
    <citation type="journal article" date="2019" name="Nat. Med.">
        <title>A library of human gut bacterial isolates paired with longitudinal multiomics data enables mechanistic microbiome research.</title>
        <authorList>
            <person name="Poyet M."/>
            <person name="Groussin M."/>
            <person name="Gibbons S.M."/>
            <person name="Avila-Pacheco J."/>
            <person name="Jiang X."/>
            <person name="Kearney S.M."/>
            <person name="Perrotta A.R."/>
            <person name="Berdy B."/>
            <person name="Zhao S."/>
            <person name="Lieberman T.D."/>
            <person name="Swanson P.K."/>
            <person name="Smith M."/>
            <person name="Roesemann S."/>
            <person name="Alexander J.E."/>
            <person name="Rich S.A."/>
            <person name="Livny J."/>
            <person name="Vlamakis H."/>
            <person name="Clish C."/>
            <person name="Bullock K."/>
            <person name="Deik A."/>
            <person name="Scott J."/>
            <person name="Pierce K.A."/>
            <person name="Xavier R.J."/>
            <person name="Alm E.J."/>
        </authorList>
    </citation>
    <scope>NUCLEOTIDE SEQUENCE [LARGE SCALE GENOMIC DNA]</scope>
    <source>
        <strain evidence="11 16">BIOML-A118</strain>
    </source>
</reference>
<comment type="similarity">
    <text evidence="9">Belongs to the carbohydrate kinase PfkB family. Ribokinase subfamily.</text>
</comment>
<dbReference type="GO" id="GO:0019303">
    <property type="term" value="P:D-ribose catabolic process"/>
    <property type="evidence" value="ECO:0007669"/>
    <property type="project" value="UniProtKB-UniRule"/>
</dbReference>
<protein>
    <recommendedName>
        <fullName evidence="9">Ribokinase</fullName>
        <shortName evidence="9">RK</shortName>
        <ecNumber evidence="9">2.7.1.15</ecNumber>
    </recommendedName>
</protein>
<accession>A0A0M4MPL1</accession>
<feature type="active site" description="Proton acceptor" evidence="9">
    <location>
        <position position="245"/>
    </location>
</feature>
<keyword evidence="8 9" id="KW-0119">Carbohydrate metabolism</keyword>
<dbReference type="AlphaFoldDB" id="A0A0M4MPL1"/>
<feature type="binding site" evidence="9">
    <location>
        <position position="275"/>
    </location>
    <ligand>
        <name>K(+)</name>
        <dbReference type="ChEBI" id="CHEBI:29103"/>
    </ligand>
</feature>
<feature type="binding site" evidence="9">
    <location>
        <position position="180"/>
    </location>
    <ligand>
        <name>ATP</name>
        <dbReference type="ChEBI" id="CHEBI:30616"/>
    </ligand>
</feature>
<name>A0A0M4MPL1_BIFLN</name>
<comment type="caution">
    <text evidence="13">The sequence shown here is derived from an EMBL/GenBank/DDBJ whole genome shotgun (WGS) entry which is preliminary data.</text>
</comment>
<dbReference type="InterPro" id="IPR029056">
    <property type="entry name" value="Ribokinase-like"/>
</dbReference>
<sequence length="300" mass="31901">MRILNFGSLNIDYVYGVDHFAAKGQTITSHALDVFPGGKGLNQSIALARAGADVHHAGQVGRDGMFLRDLLESCAVGVTSVVVRDDVRSGNAIIQNDASGDNCIVLYPGANRAIDRDFVDQVLDGYGKGDWLLLQNEISELPYIVSRAKARGMFIVLNPSPADSRLDEVDLDAIGCFVLNEGEAAMLTGAEEDGETLIRAMRARFSQADIALTLGECGSMYLRGDHVVTQSAYLVDTVDTTAAGDTFTGYLLADLMSGEPIAHALDFAAKASALAVSRRGAAPSIPMREEVAVFTPCARA</sequence>
<feature type="binding site" evidence="9">
    <location>
        <position position="241"/>
    </location>
    <ligand>
        <name>K(+)</name>
        <dbReference type="ChEBI" id="CHEBI:29103"/>
    </ligand>
</feature>
<comment type="function">
    <text evidence="9">Catalyzes the phosphorylation of ribose at O-5 in a reaction requiring ATP and magnesium. The resulting D-ribose-5-phosphate can then be used either for sythesis of nucleotides, histidine, and tryptophan, or as a component of the pentose phosphate pathway.</text>
</comment>
<keyword evidence="9" id="KW-0963">Cytoplasm</keyword>
<dbReference type="SUPFAM" id="SSF53613">
    <property type="entry name" value="Ribokinase-like"/>
    <property type="match status" value="1"/>
</dbReference>
<keyword evidence="4 9" id="KW-0418">Kinase</keyword>
<evidence type="ECO:0000313" key="14">
    <source>
        <dbReference type="Proteomes" id="UP000261186"/>
    </source>
</evidence>
<evidence type="ECO:0000313" key="16">
    <source>
        <dbReference type="Proteomes" id="UP000460333"/>
    </source>
</evidence>
<comment type="subunit">
    <text evidence="9">Homodimer.</text>
</comment>
<dbReference type="InterPro" id="IPR011877">
    <property type="entry name" value="Ribokinase"/>
</dbReference>
<evidence type="ECO:0000256" key="7">
    <source>
        <dbReference type="ARBA" id="ARBA00022958"/>
    </source>
</evidence>
<feature type="binding site" evidence="9">
    <location>
        <begin position="244"/>
        <end position="245"/>
    </location>
    <ligand>
        <name>ATP</name>
        <dbReference type="ChEBI" id="CHEBI:30616"/>
    </ligand>
</feature>
<keyword evidence="2 9" id="KW-0479">Metal-binding</keyword>
<dbReference type="EMBL" id="QSRZ01000009">
    <property type="protein sequence ID" value="RGL47288.1"/>
    <property type="molecule type" value="Genomic_DNA"/>
</dbReference>
<dbReference type="PANTHER" id="PTHR10584:SF166">
    <property type="entry name" value="RIBOKINASE"/>
    <property type="match status" value="1"/>
</dbReference>
<comment type="cofactor">
    <cofactor evidence="9">
        <name>Mg(2+)</name>
        <dbReference type="ChEBI" id="CHEBI:18420"/>
    </cofactor>
    <text evidence="9">Requires a divalent cation, most likely magnesium in vivo, as an electrophilic catalyst to aid phosphoryl group transfer. It is the chelate of the metal and the nucleotide that is the actual substrate.</text>
</comment>
<feature type="binding site" evidence="9">
    <location>
        <position position="278"/>
    </location>
    <ligand>
        <name>K(+)</name>
        <dbReference type="ChEBI" id="CHEBI:29103"/>
    </ligand>
</feature>
<evidence type="ECO:0000256" key="3">
    <source>
        <dbReference type="ARBA" id="ARBA00022741"/>
    </source>
</evidence>
<dbReference type="GO" id="GO:0005524">
    <property type="term" value="F:ATP binding"/>
    <property type="evidence" value="ECO:0007669"/>
    <property type="project" value="UniProtKB-UniRule"/>
</dbReference>
<evidence type="ECO:0000313" key="15">
    <source>
        <dbReference type="Proteomes" id="UP000261288"/>
    </source>
</evidence>
<comment type="subcellular location">
    <subcellularLocation>
        <location evidence="9">Cytoplasm</location>
    </subcellularLocation>
</comment>
<evidence type="ECO:0000256" key="4">
    <source>
        <dbReference type="ARBA" id="ARBA00022777"/>
    </source>
</evidence>
<evidence type="ECO:0000256" key="2">
    <source>
        <dbReference type="ARBA" id="ARBA00022723"/>
    </source>
</evidence>